<name>A0A4S4E1R2_CAMSN</name>
<dbReference type="InterPro" id="IPR019734">
    <property type="entry name" value="TPR_rpt"/>
</dbReference>
<dbReference type="SUPFAM" id="SSF82199">
    <property type="entry name" value="SET domain"/>
    <property type="match status" value="1"/>
</dbReference>
<dbReference type="PROSITE" id="PS50280">
    <property type="entry name" value="SET"/>
    <property type="match status" value="1"/>
</dbReference>
<dbReference type="Gene3D" id="2.170.270.10">
    <property type="entry name" value="SET domain"/>
    <property type="match status" value="1"/>
</dbReference>
<dbReference type="Pfam" id="PF00856">
    <property type="entry name" value="SET"/>
    <property type="match status" value="1"/>
</dbReference>
<evidence type="ECO:0000259" key="1">
    <source>
        <dbReference type="PROSITE" id="PS50280"/>
    </source>
</evidence>
<dbReference type="AlphaFoldDB" id="A0A4S4E1R2"/>
<keyword evidence="3" id="KW-1185">Reference proteome</keyword>
<sequence length="553" mass="62508">MMRESKQPDMEDLEEEEDRMMQQLRSKATELLLRKEWNESVQAYSLFISLCHNQISNTHNHSDPDHLSKLHKSLCLALSNRAEALSRLRHFTDALGDCYQALKIDSAHFKTLLCKGKILLNLNRYSAALDCFKSALLDPQASLNSETINGYLDKCKKLEFLSRTGAFDLSDWIVNGFRGKPPELAEYIGTVEIKRSEMGGRGLFATKNIDAGTLLFVTKAIATERGILPQSNSEELGKNAQLVMWKNFIDKVVESATKCHKTHHLICRLSTGEDEDGLEVPDLSLFRPETEESSFSNEKLDMGKILSILDVNSLVEDAISAKVLGKNSDYYGVGIWVLAAFINHSCYPNARRVHVGDYVMVHASRDIKAGEEVTFAYFDVLSPLRNRREMAKTWCFSCNCKRCKFEEGICGKQEMIEIEMGLDRGLEVGGIVYRLEEGMRRWMVRGNEKGFLRASFWAVYSEAFGCEKSMRRWGRRIPAMEAVVDSVVEAVGSDERVLKALMEGLKRSGGGGIGMVEMERAMKKLGRGVYGKVVKKQAMRTLLELCIQEQKHY</sequence>
<dbReference type="CDD" id="cd20071">
    <property type="entry name" value="SET_SMYD"/>
    <property type="match status" value="1"/>
</dbReference>
<reference evidence="2 3" key="1">
    <citation type="journal article" date="2018" name="Proc. Natl. Acad. Sci. U.S.A.">
        <title>Draft genome sequence of Camellia sinensis var. sinensis provides insights into the evolution of the tea genome and tea quality.</title>
        <authorList>
            <person name="Wei C."/>
            <person name="Yang H."/>
            <person name="Wang S."/>
            <person name="Zhao J."/>
            <person name="Liu C."/>
            <person name="Gao L."/>
            <person name="Xia E."/>
            <person name="Lu Y."/>
            <person name="Tai Y."/>
            <person name="She G."/>
            <person name="Sun J."/>
            <person name="Cao H."/>
            <person name="Tong W."/>
            <person name="Gao Q."/>
            <person name="Li Y."/>
            <person name="Deng W."/>
            <person name="Jiang X."/>
            <person name="Wang W."/>
            <person name="Chen Q."/>
            <person name="Zhang S."/>
            <person name="Li H."/>
            <person name="Wu J."/>
            <person name="Wang P."/>
            <person name="Li P."/>
            <person name="Shi C."/>
            <person name="Zheng F."/>
            <person name="Jian J."/>
            <person name="Huang B."/>
            <person name="Shan D."/>
            <person name="Shi M."/>
            <person name="Fang C."/>
            <person name="Yue Y."/>
            <person name="Li F."/>
            <person name="Li D."/>
            <person name="Wei S."/>
            <person name="Han B."/>
            <person name="Jiang C."/>
            <person name="Yin Y."/>
            <person name="Xia T."/>
            <person name="Zhang Z."/>
            <person name="Bennetzen J.L."/>
            <person name="Zhao S."/>
            <person name="Wan X."/>
        </authorList>
    </citation>
    <scope>NUCLEOTIDE SEQUENCE [LARGE SCALE GENOMIC DNA]</scope>
    <source>
        <strain evidence="3">cv. Shuchazao</strain>
        <tissue evidence="2">Leaf</tissue>
    </source>
</reference>
<feature type="domain" description="SET" evidence="1">
    <location>
        <begin position="189"/>
        <end position="378"/>
    </location>
</feature>
<protein>
    <recommendedName>
        <fullName evidence="1">SET domain-containing protein</fullName>
    </recommendedName>
</protein>
<dbReference type="SMART" id="SM00028">
    <property type="entry name" value="TPR"/>
    <property type="match status" value="3"/>
</dbReference>
<comment type="caution">
    <text evidence="2">The sequence shown here is derived from an EMBL/GenBank/DDBJ whole genome shotgun (WGS) entry which is preliminary data.</text>
</comment>
<dbReference type="PANTHER" id="PTHR47643:SF2">
    <property type="entry name" value="TPR DOMAIN PROTEIN (AFU_ORTHOLOGUE AFUA_5G12710)"/>
    <property type="match status" value="1"/>
</dbReference>
<dbReference type="SMART" id="SM00317">
    <property type="entry name" value="SET"/>
    <property type="match status" value="1"/>
</dbReference>
<gene>
    <name evidence="2" type="ORF">TEA_010743</name>
</gene>
<evidence type="ECO:0000313" key="2">
    <source>
        <dbReference type="EMBL" id="THG09772.1"/>
    </source>
</evidence>
<dbReference type="InterPro" id="IPR046341">
    <property type="entry name" value="SET_dom_sf"/>
</dbReference>
<dbReference type="InterPro" id="IPR053209">
    <property type="entry name" value="Gramillin-biosynth_MTr"/>
</dbReference>
<dbReference type="STRING" id="542762.A0A4S4E1R2"/>
<dbReference type="Proteomes" id="UP000306102">
    <property type="component" value="Unassembled WGS sequence"/>
</dbReference>
<dbReference type="PANTHER" id="PTHR47643">
    <property type="entry name" value="TPR DOMAIN PROTEIN (AFU_ORTHOLOGUE AFUA_5G12710)"/>
    <property type="match status" value="1"/>
</dbReference>
<dbReference type="InterPro" id="IPR001214">
    <property type="entry name" value="SET_dom"/>
</dbReference>
<dbReference type="EMBL" id="SDRB02008269">
    <property type="protein sequence ID" value="THG09772.1"/>
    <property type="molecule type" value="Genomic_DNA"/>
</dbReference>
<dbReference type="InterPro" id="IPR011990">
    <property type="entry name" value="TPR-like_helical_dom_sf"/>
</dbReference>
<dbReference type="Gene3D" id="1.25.40.10">
    <property type="entry name" value="Tetratricopeptide repeat domain"/>
    <property type="match status" value="1"/>
</dbReference>
<organism evidence="2 3">
    <name type="scientific">Camellia sinensis var. sinensis</name>
    <name type="common">China tea</name>
    <dbReference type="NCBI Taxonomy" id="542762"/>
    <lineage>
        <taxon>Eukaryota</taxon>
        <taxon>Viridiplantae</taxon>
        <taxon>Streptophyta</taxon>
        <taxon>Embryophyta</taxon>
        <taxon>Tracheophyta</taxon>
        <taxon>Spermatophyta</taxon>
        <taxon>Magnoliopsida</taxon>
        <taxon>eudicotyledons</taxon>
        <taxon>Gunneridae</taxon>
        <taxon>Pentapetalae</taxon>
        <taxon>asterids</taxon>
        <taxon>Ericales</taxon>
        <taxon>Theaceae</taxon>
        <taxon>Camellia</taxon>
    </lineage>
</organism>
<proteinExistence type="predicted"/>
<accession>A0A4S4E1R2</accession>
<evidence type="ECO:0000313" key="3">
    <source>
        <dbReference type="Proteomes" id="UP000306102"/>
    </source>
</evidence>
<dbReference type="SUPFAM" id="SSF48452">
    <property type="entry name" value="TPR-like"/>
    <property type="match status" value="1"/>
</dbReference>